<organism evidence="2 3">
    <name type="scientific">Stylonychia lemnae</name>
    <name type="common">Ciliate</name>
    <dbReference type="NCBI Taxonomy" id="5949"/>
    <lineage>
        <taxon>Eukaryota</taxon>
        <taxon>Sar</taxon>
        <taxon>Alveolata</taxon>
        <taxon>Ciliophora</taxon>
        <taxon>Intramacronucleata</taxon>
        <taxon>Spirotrichea</taxon>
        <taxon>Stichotrichia</taxon>
        <taxon>Sporadotrichida</taxon>
        <taxon>Oxytrichidae</taxon>
        <taxon>Stylonychinae</taxon>
        <taxon>Stylonychia</taxon>
    </lineage>
</organism>
<dbReference type="EMBL" id="CCKQ01012268">
    <property type="protein sequence ID" value="CDW83876.1"/>
    <property type="molecule type" value="Genomic_DNA"/>
</dbReference>
<feature type="region of interest" description="Disordered" evidence="1">
    <location>
        <begin position="554"/>
        <end position="583"/>
    </location>
</feature>
<accession>A0A078APJ9</accession>
<feature type="region of interest" description="Disordered" evidence="1">
    <location>
        <begin position="257"/>
        <end position="298"/>
    </location>
</feature>
<sequence length="750" mass="87338">MKILHQLNSNKSNQNVDRICDSSYLSKDQGVKVIFPTLKVIIPSYLNLSVLTLQIMIQEQESQRLISEKVVTLTRDISHRVYSNSPRSNTRDSSNNKSSTPSRKQVQINENHGQQIVDFLREVKNTDCGSKLDRLLQKPSFNIILVDFNSNDQLSQQYKLMRVPINLSFTLVDENYVQIMENTKSLTVNHLRQYKIVEQAQQIIIDFSIEIQAQFLDWNGNMSRKRIIQQPKTVNLTNEYIELNTQRNKQKYETFNNMRKEQSSQHEKALGVSSNQGRSTKEDSINSMTGRGGMQFNPQRLYREGNTIQVEDEGELKIDDKQSKLKEQSQLQIQQQYQDLNKVKSQGFLSLVDNIARRSNQQYLKAIQQITSQNSTPKNIMINQNMSMSQSMNNTLTFQNRSTMNFQSNQSQQNKISLRLDIHLMDDLQEQKDKVDPNFFNLKRDRMRRIIVKYVGANINKQAKGFIQYNHRYHHINTLDCLKIFKRMNRLKEKLTFMLEQSGKNGQKQKLSNKESEAQHLSIDEKAEIQMNRAHISDKMLNLETLQSPRLEKYRESSISSPRFSQSKQVSAGGSPRSRQSTKHLQIHMLSPQLLQLNLKKQSSSGGNSNSGAAGGLGGLIAEEHYKTEDQIIQDQYQVMRNEDFDEKYQRHVQFNYFFQVPRYKTLLDAQILLRDVQKELVQWKTNRNVKKALRNARDSKNSDMNQASHFNPGKTQREKRKLKIEQLSADDERLFLRQLDLNQSLMKSP</sequence>
<name>A0A078APJ9_STYLE</name>
<protein>
    <submittedName>
        <fullName evidence="2">Uncharacterized protein</fullName>
    </submittedName>
</protein>
<feature type="region of interest" description="Disordered" evidence="1">
    <location>
        <begin position="81"/>
        <end position="107"/>
    </location>
</feature>
<gene>
    <name evidence="2" type="primary">Contig19455.g20629</name>
    <name evidence="2" type="ORF">STYLEM_12928</name>
</gene>
<proteinExistence type="predicted"/>
<dbReference type="InParanoid" id="A0A078APJ9"/>
<dbReference type="Proteomes" id="UP000039865">
    <property type="component" value="Unassembled WGS sequence"/>
</dbReference>
<evidence type="ECO:0000313" key="3">
    <source>
        <dbReference type="Proteomes" id="UP000039865"/>
    </source>
</evidence>
<feature type="compositionally biased region" description="Basic and acidic residues" evidence="1">
    <location>
        <begin position="258"/>
        <end position="269"/>
    </location>
</feature>
<evidence type="ECO:0000256" key="1">
    <source>
        <dbReference type="SAM" id="MobiDB-lite"/>
    </source>
</evidence>
<feature type="region of interest" description="Disordered" evidence="1">
    <location>
        <begin position="697"/>
        <end position="720"/>
    </location>
</feature>
<dbReference type="AlphaFoldDB" id="A0A078APJ9"/>
<reference evidence="2 3" key="1">
    <citation type="submission" date="2014-06" db="EMBL/GenBank/DDBJ databases">
        <authorList>
            <person name="Swart Estienne"/>
        </authorList>
    </citation>
    <scope>NUCLEOTIDE SEQUENCE [LARGE SCALE GENOMIC DNA]</scope>
    <source>
        <strain evidence="2 3">130c</strain>
    </source>
</reference>
<keyword evidence="3" id="KW-1185">Reference proteome</keyword>
<evidence type="ECO:0000313" key="2">
    <source>
        <dbReference type="EMBL" id="CDW83876.1"/>
    </source>
</evidence>
<feature type="compositionally biased region" description="Polar residues" evidence="1">
    <location>
        <begin position="557"/>
        <end position="572"/>
    </location>
</feature>